<dbReference type="AlphaFoldDB" id="A0A1W6KEK8"/>
<gene>
    <name evidence="2" type="ORF">MARSALSMR5_03732</name>
</gene>
<organism evidence="2 3">
    <name type="scientific">Marinobacter salarius</name>
    <dbReference type="NCBI Taxonomy" id="1420917"/>
    <lineage>
        <taxon>Bacteria</taxon>
        <taxon>Pseudomonadati</taxon>
        <taxon>Pseudomonadota</taxon>
        <taxon>Gammaproteobacteria</taxon>
        <taxon>Pseudomonadales</taxon>
        <taxon>Marinobacteraceae</taxon>
        <taxon>Marinobacter</taxon>
    </lineage>
</organism>
<evidence type="ECO:0000256" key="1">
    <source>
        <dbReference type="SAM" id="Phobius"/>
    </source>
</evidence>
<evidence type="ECO:0000313" key="3">
    <source>
        <dbReference type="Proteomes" id="UP000193100"/>
    </source>
</evidence>
<keyword evidence="1" id="KW-0472">Membrane</keyword>
<feature type="transmembrane region" description="Helical" evidence="1">
    <location>
        <begin position="55"/>
        <end position="82"/>
    </location>
</feature>
<keyword evidence="1" id="KW-0812">Transmembrane</keyword>
<dbReference type="GeneID" id="77257652"/>
<sequence length="97" mass="10891">MKKQIKRLSPHQNGKVFGVLMAVATLPIFLPMILMMNLAGPSVGPDGNTVGFPTFVFFIFPLLYLIFGYISVVIGCFFYNILNRFIGGFEFLVEEVH</sequence>
<accession>A0A1W6KEK8</accession>
<feature type="transmembrane region" description="Helical" evidence="1">
    <location>
        <begin position="16"/>
        <end position="35"/>
    </location>
</feature>
<name>A0A1W6KEK8_9GAMM</name>
<dbReference type="RefSeq" id="WP_085681725.1">
    <property type="nucleotide sequence ID" value="NZ_CP020931.1"/>
</dbReference>
<keyword evidence="1" id="KW-1133">Transmembrane helix</keyword>
<dbReference type="EMBL" id="CP020931">
    <property type="protein sequence ID" value="ARM85752.1"/>
    <property type="molecule type" value="Genomic_DNA"/>
</dbReference>
<dbReference type="Proteomes" id="UP000193100">
    <property type="component" value="Chromosome"/>
</dbReference>
<proteinExistence type="predicted"/>
<protein>
    <recommendedName>
        <fullName evidence="4">DUF3566 domain-containing protein</fullName>
    </recommendedName>
</protein>
<reference evidence="2 3" key="1">
    <citation type="submission" date="2017-04" db="EMBL/GenBank/DDBJ databases">
        <title>Genome Sequence of Marinobacter salarius strain SMR5 Isolated from a culture of the Diatom Skeletonema marinoi.</title>
        <authorList>
            <person name="Topel M."/>
            <person name="Pinder M.I.M."/>
            <person name="Johansson O.N."/>
            <person name="Kourtchenko O."/>
            <person name="Godhe A."/>
            <person name="Clarke A.K."/>
        </authorList>
    </citation>
    <scope>NUCLEOTIDE SEQUENCE [LARGE SCALE GENOMIC DNA]</scope>
    <source>
        <strain evidence="2 3">SMR5</strain>
    </source>
</reference>
<evidence type="ECO:0008006" key="4">
    <source>
        <dbReference type="Google" id="ProtNLM"/>
    </source>
</evidence>
<evidence type="ECO:0000313" key="2">
    <source>
        <dbReference type="EMBL" id="ARM85752.1"/>
    </source>
</evidence>